<protein>
    <recommendedName>
        <fullName evidence="1">Thioesterase domain-containing protein</fullName>
    </recommendedName>
</protein>
<dbReference type="Pfam" id="PF00975">
    <property type="entry name" value="Thioesterase"/>
    <property type="match status" value="1"/>
</dbReference>
<dbReference type="InterPro" id="IPR001031">
    <property type="entry name" value="Thioesterase"/>
</dbReference>
<evidence type="ECO:0000259" key="1">
    <source>
        <dbReference type="Pfam" id="PF00975"/>
    </source>
</evidence>
<gene>
    <name evidence="2" type="ORF">CMEL01_09799</name>
</gene>
<organism evidence="2 3">
    <name type="scientific">Colletotrichum melonis</name>
    <dbReference type="NCBI Taxonomy" id="1209925"/>
    <lineage>
        <taxon>Eukaryota</taxon>
        <taxon>Fungi</taxon>
        <taxon>Dikarya</taxon>
        <taxon>Ascomycota</taxon>
        <taxon>Pezizomycotina</taxon>
        <taxon>Sordariomycetes</taxon>
        <taxon>Hypocreomycetidae</taxon>
        <taxon>Glomerellales</taxon>
        <taxon>Glomerellaceae</taxon>
        <taxon>Colletotrichum</taxon>
        <taxon>Colletotrichum acutatum species complex</taxon>
    </lineage>
</organism>
<sequence length="536" mass="59942">MEPLNPAKRAGQGPTLIDLIQNAAESTSQSIIAYGAEETVGDLVPTVVSYSDLLCLARTTAQVLLRLCLPSVGIGGEHHVDLLCLDNILDTIIWFWSTVIAGLLPAISTTSILEPGRSEYLSYLRIILLKDPLCIVSQSLSSSYCLQDFPKKLSVAETTSQSLARMSRSMPLLPLPDSSSASDPAVLMLTSEGKAKSAGPHSGGPYLNWIIMDHVACLIENHLLAMYMGFSQVHLSADEVLSNPVQLLNMLKNPTPRRLAMIIEGSERKNEAGSPVVTLRSKGRKTPLWLVHPGVREILVLTNLMRLIDDRPVYAFRAVGLDSGVSPFDSLDELLDYYFQHCKAVEAKGPYAIAGHPFGSMIAFELCKRLETAGDEVLDCGCWNLPPHTKHRMRQFGWVECLANLFHFTQLIEQDQALQQIPMLRTFSKQEAVAHLRALSDSDRWLDIWLETTSHGERYAAWMYLSQILLKEVAIDRKDWVLNKLSRWREFVSDVQCYDVPGEHYSMLDEVNVSRFAEKLQEVLEAREGPLRRTLQ</sequence>
<proteinExistence type="predicted"/>
<dbReference type="EMBL" id="MLGG01000090">
    <property type="protein sequence ID" value="KAK1445556.1"/>
    <property type="molecule type" value="Genomic_DNA"/>
</dbReference>
<evidence type="ECO:0000313" key="3">
    <source>
        <dbReference type="Proteomes" id="UP001239795"/>
    </source>
</evidence>
<dbReference type="SUPFAM" id="SSF56801">
    <property type="entry name" value="Acetyl-CoA synthetase-like"/>
    <property type="match status" value="1"/>
</dbReference>
<dbReference type="Gene3D" id="3.40.50.1820">
    <property type="entry name" value="alpha/beta hydrolase"/>
    <property type="match status" value="1"/>
</dbReference>
<dbReference type="SUPFAM" id="SSF53474">
    <property type="entry name" value="alpha/beta-Hydrolases"/>
    <property type="match status" value="1"/>
</dbReference>
<evidence type="ECO:0000313" key="2">
    <source>
        <dbReference type="EMBL" id="KAK1445556.1"/>
    </source>
</evidence>
<comment type="caution">
    <text evidence="2">The sequence shown here is derived from an EMBL/GenBank/DDBJ whole genome shotgun (WGS) entry which is preliminary data.</text>
</comment>
<dbReference type="AlphaFoldDB" id="A0AAI9TU32"/>
<reference evidence="2 3" key="1">
    <citation type="submission" date="2016-10" db="EMBL/GenBank/DDBJ databases">
        <title>The genome sequence of Colletotrichum fioriniae PJ7.</title>
        <authorList>
            <person name="Baroncelli R."/>
        </authorList>
    </citation>
    <scope>NUCLEOTIDE SEQUENCE [LARGE SCALE GENOMIC DNA]</scope>
    <source>
        <strain evidence="2">Col 31</strain>
    </source>
</reference>
<accession>A0AAI9TU32</accession>
<dbReference type="Gene3D" id="3.40.50.12780">
    <property type="entry name" value="N-terminal domain of ligase-like"/>
    <property type="match status" value="1"/>
</dbReference>
<dbReference type="InterPro" id="IPR042099">
    <property type="entry name" value="ANL_N_sf"/>
</dbReference>
<dbReference type="InterPro" id="IPR029058">
    <property type="entry name" value="AB_hydrolase_fold"/>
</dbReference>
<name>A0AAI9TU32_9PEZI</name>
<dbReference type="Proteomes" id="UP001239795">
    <property type="component" value="Unassembled WGS sequence"/>
</dbReference>
<keyword evidence="3" id="KW-1185">Reference proteome</keyword>
<feature type="domain" description="Thioesterase" evidence="1">
    <location>
        <begin position="287"/>
        <end position="393"/>
    </location>
</feature>